<dbReference type="Proteomes" id="UP000799424">
    <property type="component" value="Unassembled WGS sequence"/>
</dbReference>
<gene>
    <name evidence="1" type="ORF">CC86DRAFT_260291</name>
</gene>
<dbReference type="AlphaFoldDB" id="A0A6A6ZP83"/>
<name>A0A6A6ZP83_9PLEO</name>
<dbReference type="EMBL" id="MU006234">
    <property type="protein sequence ID" value="KAF2822399.1"/>
    <property type="molecule type" value="Genomic_DNA"/>
</dbReference>
<evidence type="ECO:0000313" key="1">
    <source>
        <dbReference type="EMBL" id="KAF2822399.1"/>
    </source>
</evidence>
<protein>
    <submittedName>
        <fullName evidence="1">Uncharacterized protein</fullName>
    </submittedName>
</protein>
<evidence type="ECO:0000313" key="2">
    <source>
        <dbReference type="Proteomes" id="UP000799424"/>
    </source>
</evidence>
<sequence>LRIYASLPKTLANKLVCTAARLLNITPIRSIDWRTLHEMVTSIRLDLSQLYAIGSRRFVLNKHLLRGDKLKERTFKGFLLGYDALNIYRV</sequence>
<proteinExistence type="predicted"/>
<keyword evidence="2" id="KW-1185">Reference proteome</keyword>
<feature type="non-terminal residue" evidence="1">
    <location>
        <position position="1"/>
    </location>
</feature>
<reference evidence="1" key="1">
    <citation type="journal article" date="2020" name="Stud. Mycol.">
        <title>101 Dothideomycetes genomes: a test case for predicting lifestyles and emergence of pathogens.</title>
        <authorList>
            <person name="Haridas S."/>
            <person name="Albert R."/>
            <person name="Binder M."/>
            <person name="Bloem J."/>
            <person name="Labutti K."/>
            <person name="Salamov A."/>
            <person name="Andreopoulos B."/>
            <person name="Baker S."/>
            <person name="Barry K."/>
            <person name="Bills G."/>
            <person name="Bluhm B."/>
            <person name="Cannon C."/>
            <person name="Castanera R."/>
            <person name="Culley D."/>
            <person name="Daum C."/>
            <person name="Ezra D."/>
            <person name="Gonzalez J."/>
            <person name="Henrissat B."/>
            <person name="Kuo A."/>
            <person name="Liang C."/>
            <person name="Lipzen A."/>
            <person name="Lutzoni F."/>
            <person name="Magnuson J."/>
            <person name="Mondo S."/>
            <person name="Nolan M."/>
            <person name="Ohm R."/>
            <person name="Pangilinan J."/>
            <person name="Park H.-J."/>
            <person name="Ramirez L."/>
            <person name="Alfaro M."/>
            <person name="Sun H."/>
            <person name="Tritt A."/>
            <person name="Yoshinaga Y."/>
            <person name="Zwiers L.-H."/>
            <person name="Turgeon B."/>
            <person name="Goodwin S."/>
            <person name="Spatafora J."/>
            <person name="Crous P."/>
            <person name="Grigoriev I."/>
        </authorList>
    </citation>
    <scope>NUCLEOTIDE SEQUENCE</scope>
    <source>
        <strain evidence="1">CBS 113818</strain>
    </source>
</reference>
<dbReference type="OrthoDB" id="3943081at2759"/>
<accession>A0A6A6ZP83</accession>
<feature type="non-terminal residue" evidence="1">
    <location>
        <position position="90"/>
    </location>
</feature>
<organism evidence="1 2">
    <name type="scientific">Ophiobolus disseminans</name>
    <dbReference type="NCBI Taxonomy" id="1469910"/>
    <lineage>
        <taxon>Eukaryota</taxon>
        <taxon>Fungi</taxon>
        <taxon>Dikarya</taxon>
        <taxon>Ascomycota</taxon>
        <taxon>Pezizomycotina</taxon>
        <taxon>Dothideomycetes</taxon>
        <taxon>Pleosporomycetidae</taxon>
        <taxon>Pleosporales</taxon>
        <taxon>Pleosporineae</taxon>
        <taxon>Phaeosphaeriaceae</taxon>
        <taxon>Ophiobolus</taxon>
    </lineage>
</organism>